<evidence type="ECO:0000313" key="3">
    <source>
        <dbReference type="Proteomes" id="UP000637513"/>
    </source>
</evidence>
<evidence type="ECO:0000313" key="2">
    <source>
        <dbReference type="EMBL" id="MBC8558380.1"/>
    </source>
</evidence>
<gene>
    <name evidence="2" type="ORF">H8700_11805</name>
</gene>
<accession>A0ABR7MY16</accession>
<dbReference type="EMBL" id="JACRSW010000040">
    <property type="protein sequence ID" value="MBC8558380.1"/>
    <property type="molecule type" value="Genomic_DNA"/>
</dbReference>
<feature type="signal peptide" evidence="1">
    <location>
        <begin position="1"/>
        <end position="25"/>
    </location>
</feature>
<proteinExistence type="predicted"/>
<evidence type="ECO:0008006" key="4">
    <source>
        <dbReference type="Google" id="ProtNLM"/>
    </source>
</evidence>
<feature type="chain" id="PRO_5045244866" description="Beta-N-acetylglucosaminidase" evidence="1">
    <location>
        <begin position="26"/>
        <end position="610"/>
    </location>
</feature>
<keyword evidence="1" id="KW-0732">Signal</keyword>
<reference evidence="2 3" key="1">
    <citation type="submission" date="2020-08" db="EMBL/GenBank/DDBJ databases">
        <title>Genome public.</title>
        <authorList>
            <person name="Liu C."/>
            <person name="Sun Q."/>
        </authorList>
    </citation>
    <scope>NUCLEOTIDE SEQUENCE [LARGE SCALE GENOMIC DNA]</scope>
    <source>
        <strain evidence="2 3">BX3</strain>
    </source>
</reference>
<protein>
    <recommendedName>
        <fullName evidence="4">Beta-N-acetylglucosaminidase</fullName>
    </recommendedName>
</protein>
<dbReference type="RefSeq" id="WP_249305800.1">
    <property type="nucleotide sequence ID" value="NZ_JACRSW010000040.1"/>
</dbReference>
<sequence length="610" mass="66981">MKHKKKLFGLGIGMAAAIALGSAPAKQASAAAVGYINITKITYLYNGAGTSTGVVVSNKKKVRLTNYKKVSVIGKKGDWYHIKYTQNKVVYKGYAKKNQVSVLSGQVKTAVYGRINVNSTKIWKSADSSSKTLRSGKKNITLKRTNKVQIVSEKLVKNVKWYKVSFSLSGTAYKGYIKSKNVYLLAEKGLPAIMKTTKSIPLYKKAGKKTVVRSKGKKVSIPKKLELTITGQKLAAGKKYIAVKMVYNKKTVKGYVADKNIAFQIVTDENIATATDLSTLSDPQFRAAMLEAGFPSSYIGALAQLHQAYPKWSFSPYITGLDWNTVISKESKVGLNLISNAKSAEWKSKAAGAYNATTGKYIPFDGSTWVTASEAAVRYYMDPRNFLDGRGIFQFESLAYNKISHTQSGVESILKNTPMYNKTFSYPDDVTNTTKSMKYSQAFMAAADTSGVSPYHLASRVKQEVVISPTTMSDSVSGTRSGYTGIYNFYNIGATNTTSGSAVNNGLKWASTGTSYLRPWNSRYRSIVGGAIYIGEKYINVGQNTSYLQKFNVTEKNRYNHQYMSNIEAPNSEATKTASAYSATLNEMTLVFSIPVYTNMPEEVSPIPTK</sequence>
<comment type="caution">
    <text evidence="2">The sequence shown here is derived from an EMBL/GenBank/DDBJ whole genome shotgun (WGS) entry which is preliminary data.</text>
</comment>
<evidence type="ECO:0000256" key="1">
    <source>
        <dbReference type="SAM" id="SignalP"/>
    </source>
</evidence>
<keyword evidence="3" id="KW-1185">Reference proteome</keyword>
<organism evidence="2 3">
    <name type="scientific">Jutongia hominis</name>
    <dbReference type="NCBI Taxonomy" id="2763664"/>
    <lineage>
        <taxon>Bacteria</taxon>
        <taxon>Bacillati</taxon>
        <taxon>Bacillota</taxon>
        <taxon>Clostridia</taxon>
        <taxon>Lachnospirales</taxon>
        <taxon>Lachnospiraceae</taxon>
        <taxon>Jutongia</taxon>
    </lineage>
</organism>
<dbReference type="Proteomes" id="UP000637513">
    <property type="component" value="Unassembled WGS sequence"/>
</dbReference>
<name>A0ABR7MY16_9FIRM</name>